<comment type="function">
    <text evidence="1">Specifically binds 5-hydroxymethylcytosine (5hmC), suggesting that it acts as a specific reader of 5hmC.</text>
</comment>
<evidence type="ECO:0000313" key="8">
    <source>
        <dbReference type="EMBL" id="KAK3753838.1"/>
    </source>
</evidence>
<dbReference type="EMBL" id="JAWDGP010005687">
    <property type="protein sequence ID" value="KAK3753838.1"/>
    <property type="molecule type" value="Genomic_DNA"/>
</dbReference>
<feature type="compositionally biased region" description="Basic and acidic residues" evidence="6">
    <location>
        <begin position="1"/>
        <end position="16"/>
    </location>
</feature>
<keyword evidence="5" id="KW-0539">Nucleus</keyword>
<dbReference type="Gene3D" id="3.10.590.10">
    <property type="entry name" value="ph1033 like domains"/>
    <property type="match status" value="1"/>
</dbReference>
<dbReference type="InterPro" id="IPR002740">
    <property type="entry name" value="EVE_domain"/>
</dbReference>
<comment type="subcellular location">
    <subcellularLocation>
        <location evidence="2">Nucleus</location>
    </subcellularLocation>
</comment>
<accession>A0AAE1D2J7</accession>
<keyword evidence="4" id="KW-0597">Phosphoprotein</keyword>
<evidence type="ECO:0000256" key="4">
    <source>
        <dbReference type="ARBA" id="ARBA00022553"/>
    </source>
</evidence>
<name>A0AAE1D2J7_9GAST</name>
<dbReference type="AlphaFoldDB" id="A0AAE1D2J7"/>
<evidence type="ECO:0000313" key="9">
    <source>
        <dbReference type="Proteomes" id="UP001283361"/>
    </source>
</evidence>
<dbReference type="InterPro" id="IPR052181">
    <property type="entry name" value="5hmC_binding"/>
</dbReference>
<sequence length="228" mass="26548">MAPKRKGQEIETDKEKRTLKRKKAVNTQSEPPKMSEKTAKQASLKGNQKSGSPGIYSHWLLKSEPNSRFENGIDMKFSFDDLKTSPNETSCWDGVRNYQARNFLRDQMKLGHEVFFYHSNCKEPGIIGQCKVVKESYPDHTQFDPKDPHFDRTSSKDNPKWFMVDVKYVRPLERFITLAELKKTHQEHLKNGGPLRNLALFTKARLSVQPLSQEEWDYILKMEHSDES</sequence>
<dbReference type="Proteomes" id="UP001283361">
    <property type="component" value="Unassembled WGS sequence"/>
</dbReference>
<dbReference type="FunFam" id="3.10.590.10:FF:000003">
    <property type="entry name" value="Thymocyte nuclear protein 1"/>
    <property type="match status" value="1"/>
</dbReference>
<protein>
    <recommendedName>
        <fullName evidence="3">Thymocyte nuclear protein 1</fullName>
    </recommendedName>
</protein>
<dbReference type="InterPro" id="IPR047197">
    <property type="entry name" value="THYN1-like_EVE"/>
</dbReference>
<dbReference type="PANTHER" id="PTHR14087">
    <property type="entry name" value="THYMOCYTE NUCLEAR PROTEIN 1"/>
    <property type="match status" value="1"/>
</dbReference>
<dbReference type="PANTHER" id="PTHR14087:SF7">
    <property type="entry name" value="THYMOCYTE NUCLEAR PROTEIN 1"/>
    <property type="match status" value="1"/>
</dbReference>
<evidence type="ECO:0000256" key="5">
    <source>
        <dbReference type="ARBA" id="ARBA00023242"/>
    </source>
</evidence>
<evidence type="ECO:0000256" key="1">
    <source>
        <dbReference type="ARBA" id="ARBA00002530"/>
    </source>
</evidence>
<dbReference type="InterPro" id="IPR015947">
    <property type="entry name" value="PUA-like_sf"/>
</dbReference>
<evidence type="ECO:0000259" key="7">
    <source>
        <dbReference type="Pfam" id="PF01878"/>
    </source>
</evidence>
<reference evidence="8" key="1">
    <citation type="journal article" date="2023" name="G3 (Bethesda)">
        <title>A reference genome for the long-term kleptoplast-retaining sea slug Elysia crispata morphotype clarki.</title>
        <authorList>
            <person name="Eastman K.E."/>
            <person name="Pendleton A.L."/>
            <person name="Shaikh M.A."/>
            <person name="Suttiyut T."/>
            <person name="Ogas R."/>
            <person name="Tomko P."/>
            <person name="Gavelis G."/>
            <person name="Widhalm J.R."/>
            <person name="Wisecaver J.H."/>
        </authorList>
    </citation>
    <scope>NUCLEOTIDE SEQUENCE</scope>
    <source>
        <strain evidence="8">ECLA1</strain>
    </source>
</reference>
<evidence type="ECO:0000256" key="3">
    <source>
        <dbReference type="ARBA" id="ARBA00014654"/>
    </source>
</evidence>
<evidence type="ECO:0000256" key="6">
    <source>
        <dbReference type="SAM" id="MobiDB-lite"/>
    </source>
</evidence>
<evidence type="ECO:0000256" key="2">
    <source>
        <dbReference type="ARBA" id="ARBA00004123"/>
    </source>
</evidence>
<dbReference type="CDD" id="cd21133">
    <property type="entry name" value="EVE"/>
    <property type="match status" value="1"/>
</dbReference>
<feature type="compositionally biased region" description="Polar residues" evidence="6">
    <location>
        <begin position="40"/>
        <end position="51"/>
    </location>
</feature>
<gene>
    <name evidence="8" type="ORF">RRG08_006229</name>
</gene>
<dbReference type="GO" id="GO:0005634">
    <property type="term" value="C:nucleus"/>
    <property type="evidence" value="ECO:0007669"/>
    <property type="project" value="UniProtKB-SubCell"/>
</dbReference>
<keyword evidence="9" id="KW-1185">Reference proteome</keyword>
<organism evidence="8 9">
    <name type="scientific">Elysia crispata</name>
    <name type="common">lettuce slug</name>
    <dbReference type="NCBI Taxonomy" id="231223"/>
    <lineage>
        <taxon>Eukaryota</taxon>
        <taxon>Metazoa</taxon>
        <taxon>Spiralia</taxon>
        <taxon>Lophotrochozoa</taxon>
        <taxon>Mollusca</taxon>
        <taxon>Gastropoda</taxon>
        <taxon>Heterobranchia</taxon>
        <taxon>Euthyneura</taxon>
        <taxon>Panpulmonata</taxon>
        <taxon>Sacoglossa</taxon>
        <taxon>Placobranchoidea</taxon>
        <taxon>Plakobranchidae</taxon>
        <taxon>Elysia</taxon>
    </lineage>
</organism>
<feature type="region of interest" description="Disordered" evidence="6">
    <location>
        <begin position="1"/>
        <end position="51"/>
    </location>
</feature>
<comment type="caution">
    <text evidence="8">The sequence shown here is derived from an EMBL/GenBank/DDBJ whole genome shotgun (WGS) entry which is preliminary data.</text>
</comment>
<dbReference type="Pfam" id="PF01878">
    <property type="entry name" value="EVE"/>
    <property type="match status" value="1"/>
</dbReference>
<feature type="domain" description="EVE" evidence="7">
    <location>
        <begin position="58"/>
        <end position="222"/>
    </location>
</feature>
<dbReference type="SUPFAM" id="SSF88697">
    <property type="entry name" value="PUA domain-like"/>
    <property type="match status" value="1"/>
</dbReference>
<proteinExistence type="predicted"/>